<evidence type="ECO:0000313" key="2">
    <source>
        <dbReference type="EMBL" id="XCD04565.1"/>
    </source>
</evidence>
<accession>A0AAU8AUE0</accession>
<protein>
    <submittedName>
        <fullName evidence="1">Uncharacterized protein</fullName>
    </submittedName>
</protein>
<name>A0AAU8AUE0_9VIRU</name>
<sequence length="51" mass="6015">MIHVKISYKDRTPAFIDICYLKTLVAMIEECSIQDDFVGMEFTYGYEEELD</sequence>
<dbReference type="EMBL" id="PP511368">
    <property type="protein sequence ID" value="XCD03518.1"/>
    <property type="molecule type" value="Genomic_DNA"/>
</dbReference>
<dbReference type="EMBL" id="PP511476">
    <property type="protein sequence ID" value="XCD04565.1"/>
    <property type="molecule type" value="Genomic_DNA"/>
</dbReference>
<organism evidence="1">
    <name type="scientific">Dulem virus 112</name>
    <dbReference type="NCBI Taxonomy" id="3145589"/>
    <lineage>
        <taxon>Viruses</taxon>
        <taxon>Monodnaviria</taxon>
        <taxon>Sangervirae</taxon>
        <taxon>Phixviricota</taxon>
        <taxon>Malgrandaviricetes</taxon>
        <taxon>Petitvirales</taxon>
        <taxon>Microviridae</taxon>
        <taxon>Microvirus</taxon>
    </lineage>
</organism>
<reference evidence="1" key="1">
    <citation type="submission" date="2024-03" db="EMBL/GenBank/DDBJ databases">
        <title>Diverse circular DNA viruses in blood, oral, and fecal samples of captive lemurs.</title>
        <authorList>
            <person name="Paietta E.N."/>
            <person name="Kraberger S."/>
            <person name="Lund M.C."/>
            <person name="Custer J.M."/>
            <person name="Vargas K.M."/>
            <person name="Ehmke E.E."/>
            <person name="Yoder A.D."/>
            <person name="Varsani A."/>
        </authorList>
    </citation>
    <scope>NUCLEOTIDE SEQUENCE</scope>
    <source>
        <strain evidence="1">Duke_18_80</strain>
        <strain evidence="2">Duke_23FS_57</strain>
    </source>
</reference>
<evidence type="ECO:0000313" key="1">
    <source>
        <dbReference type="EMBL" id="XCD03518.1"/>
    </source>
</evidence>
<proteinExistence type="predicted"/>